<dbReference type="InParanoid" id="G3H1R6"/>
<dbReference type="EMBL" id="JH000108">
    <property type="protein sequence ID" value="EGW06458.1"/>
    <property type="molecule type" value="Genomic_DNA"/>
</dbReference>
<evidence type="ECO:0000313" key="3">
    <source>
        <dbReference type="EMBL" id="EGW06458.1"/>
    </source>
</evidence>
<dbReference type="AlphaFoldDB" id="G3H1R6"/>
<feature type="domain" description="Ferlin C-terminal" evidence="2">
    <location>
        <begin position="4"/>
        <end position="54"/>
    </location>
</feature>
<organism evidence="3 4">
    <name type="scientific">Cricetulus griseus</name>
    <name type="common">Chinese hamster</name>
    <name type="synonym">Cricetulus barabensis griseus</name>
    <dbReference type="NCBI Taxonomy" id="10029"/>
    <lineage>
        <taxon>Eukaryota</taxon>
        <taxon>Metazoa</taxon>
        <taxon>Chordata</taxon>
        <taxon>Craniata</taxon>
        <taxon>Vertebrata</taxon>
        <taxon>Euteleostomi</taxon>
        <taxon>Mammalia</taxon>
        <taxon>Eutheria</taxon>
        <taxon>Euarchontoglires</taxon>
        <taxon>Glires</taxon>
        <taxon>Rodentia</taxon>
        <taxon>Myomorpha</taxon>
        <taxon>Muroidea</taxon>
        <taxon>Cricetidae</taxon>
        <taxon>Cricetinae</taxon>
        <taxon>Cricetulus</taxon>
    </lineage>
</organism>
<gene>
    <name evidence="3" type="ORF">I79_004098</name>
</gene>
<dbReference type="InterPro" id="IPR032362">
    <property type="entry name" value="Ferlin_C"/>
</dbReference>
<protein>
    <submittedName>
        <fullName evidence="3">Fer-1-like protein 5</fullName>
    </submittedName>
</protein>
<dbReference type="STRING" id="10029.G3H1R6"/>
<dbReference type="Proteomes" id="UP000001075">
    <property type="component" value="Unassembled WGS sequence"/>
</dbReference>
<dbReference type="Pfam" id="PF16165">
    <property type="entry name" value="Ferlin_C"/>
    <property type="match status" value="1"/>
</dbReference>
<proteinExistence type="predicted"/>
<evidence type="ECO:0000259" key="2">
    <source>
        <dbReference type="Pfam" id="PF16165"/>
    </source>
</evidence>
<evidence type="ECO:0000313" key="4">
    <source>
        <dbReference type="Proteomes" id="UP000001075"/>
    </source>
</evidence>
<feature type="transmembrane region" description="Helical" evidence="1">
    <location>
        <begin position="31"/>
        <end position="49"/>
    </location>
</feature>
<reference evidence="4" key="1">
    <citation type="journal article" date="2011" name="Nat. Biotechnol.">
        <title>The genomic sequence of the Chinese hamster ovary (CHO)-K1 cell line.</title>
        <authorList>
            <person name="Xu X."/>
            <person name="Nagarajan H."/>
            <person name="Lewis N.E."/>
            <person name="Pan S."/>
            <person name="Cai Z."/>
            <person name="Liu X."/>
            <person name="Chen W."/>
            <person name="Xie M."/>
            <person name="Wang W."/>
            <person name="Hammond S."/>
            <person name="Andersen M.R."/>
            <person name="Neff N."/>
            <person name="Passarelli B."/>
            <person name="Koh W."/>
            <person name="Fan H.C."/>
            <person name="Wang J."/>
            <person name="Gui Y."/>
            <person name="Lee K.H."/>
            <person name="Betenbaugh M.J."/>
            <person name="Quake S.R."/>
            <person name="Famili I."/>
            <person name="Palsson B.O."/>
            <person name="Wang J."/>
        </authorList>
    </citation>
    <scope>NUCLEOTIDE SEQUENCE [LARGE SCALE GENOMIC DNA]</scope>
    <source>
        <strain evidence="4">CHO K1 cell line</strain>
    </source>
</reference>
<sequence length="79" mass="9344">MGRRHDSPFMWIRSPIKNFCYVFCKRYRYKIICLLMTLLLAMILFNFIYSAPVSAKHWGRDKGTGHSCVSSDSTFRFLL</sequence>
<evidence type="ECO:0000256" key="1">
    <source>
        <dbReference type="SAM" id="Phobius"/>
    </source>
</evidence>
<keyword evidence="1" id="KW-1133">Transmembrane helix</keyword>
<keyword evidence="1" id="KW-0812">Transmembrane</keyword>
<accession>G3H1R6</accession>
<keyword evidence="1" id="KW-0472">Membrane</keyword>
<name>G3H1R6_CRIGR</name>